<dbReference type="PANTHER" id="PTHR43537">
    <property type="entry name" value="TRANSCRIPTIONAL REGULATOR, GNTR FAMILY"/>
    <property type="match status" value="1"/>
</dbReference>
<feature type="domain" description="HTH gntR-type" evidence="5">
    <location>
        <begin position="2"/>
        <end position="69"/>
    </location>
</feature>
<reference evidence="7" key="1">
    <citation type="submission" date="2016-12" db="EMBL/GenBank/DDBJ databases">
        <title>Comparative genomic analysis reveals the diversity, evolution, and environmental adaptation strategies of the genus Vibrio.</title>
        <authorList>
            <person name="Lin H."/>
            <person name="Wang X."/>
            <person name="Zhang X.-H."/>
        </authorList>
    </citation>
    <scope>NUCLEOTIDE SEQUENCE [LARGE SCALE GENOMIC DNA]</scope>
    <source>
        <strain evidence="7">QT6D1</strain>
    </source>
</reference>
<name>A0AAN1FJN3_9VIBR</name>
<dbReference type="RefSeq" id="WP_088877933.1">
    <property type="nucleotide sequence ID" value="NZ_CP018309.1"/>
</dbReference>
<dbReference type="SUPFAM" id="SSF46785">
    <property type="entry name" value="Winged helix' DNA-binding domain"/>
    <property type="match status" value="1"/>
</dbReference>
<organism evidence="6 7">
    <name type="scientific">Vibrio mediterranei</name>
    <dbReference type="NCBI Taxonomy" id="689"/>
    <lineage>
        <taxon>Bacteria</taxon>
        <taxon>Pseudomonadati</taxon>
        <taxon>Pseudomonadota</taxon>
        <taxon>Gammaproteobacteria</taxon>
        <taxon>Vibrionales</taxon>
        <taxon>Vibrionaceae</taxon>
        <taxon>Vibrio</taxon>
    </lineage>
</organism>
<evidence type="ECO:0000313" key="6">
    <source>
        <dbReference type="EMBL" id="ASI91862.1"/>
    </source>
</evidence>
<dbReference type="Proteomes" id="UP000197092">
    <property type="component" value="Chromosome 2"/>
</dbReference>
<keyword evidence="2" id="KW-0238">DNA-binding</keyword>
<keyword evidence="1" id="KW-0805">Transcription regulation</keyword>
<protein>
    <recommendedName>
        <fullName evidence="5">HTH gntR-type domain-containing protein</fullName>
    </recommendedName>
</protein>
<feature type="region of interest" description="Disordered" evidence="4">
    <location>
        <begin position="212"/>
        <end position="231"/>
    </location>
</feature>
<dbReference type="GO" id="GO:0003677">
    <property type="term" value="F:DNA binding"/>
    <property type="evidence" value="ECO:0007669"/>
    <property type="project" value="UniProtKB-KW"/>
</dbReference>
<dbReference type="KEGG" id="vsh:BSZ05_18670"/>
<dbReference type="InterPro" id="IPR000524">
    <property type="entry name" value="Tscrpt_reg_HTH_GntR"/>
</dbReference>
<dbReference type="InterPro" id="IPR036390">
    <property type="entry name" value="WH_DNA-bd_sf"/>
</dbReference>
<evidence type="ECO:0000313" key="7">
    <source>
        <dbReference type="Proteomes" id="UP000197092"/>
    </source>
</evidence>
<dbReference type="InterPro" id="IPR036388">
    <property type="entry name" value="WH-like_DNA-bd_sf"/>
</dbReference>
<keyword evidence="3" id="KW-0804">Transcription</keyword>
<evidence type="ECO:0000256" key="4">
    <source>
        <dbReference type="SAM" id="MobiDB-lite"/>
    </source>
</evidence>
<dbReference type="EMBL" id="CP018309">
    <property type="protein sequence ID" value="ASI91862.1"/>
    <property type="molecule type" value="Genomic_DNA"/>
</dbReference>
<evidence type="ECO:0000259" key="5">
    <source>
        <dbReference type="PROSITE" id="PS50949"/>
    </source>
</evidence>
<proteinExistence type="predicted"/>
<dbReference type="GO" id="GO:0003700">
    <property type="term" value="F:DNA-binding transcription factor activity"/>
    <property type="evidence" value="ECO:0007669"/>
    <property type="project" value="InterPro"/>
</dbReference>
<evidence type="ECO:0000256" key="2">
    <source>
        <dbReference type="ARBA" id="ARBA00023125"/>
    </source>
</evidence>
<gene>
    <name evidence="6" type="ORF">BSZ05_18670</name>
</gene>
<accession>A0AAN1FJN3</accession>
<sequence length="231" mass="26485">MSLAKERAKLRLKSDIINYQFPPGKKLRVNELAELYDVGLSPMREAIIALSSEGFVEYKTHLGGFVSDLTWREFSESVSTASFILTQLLADREYPLEAAKFKKAKTLVTELSHALLETPLSLHQIDRIEQLYQQFLLTLTNTQSKTISHQLLQTILGVLSRYRRLFYLKTRSYNPMIDIESLFSLLNSSLNQVCHDNKDVILRAVQPNTEQMKEEFSLEQSDNHQISSSSL</sequence>
<evidence type="ECO:0000256" key="1">
    <source>
        <dbReference type="ARBA" id="ARBA00023015"/>
    </source>
</evidence>
<dbReference type="SMART" id="SM00345">
    <property type="entry name" value="HTH_GNTR"/>
    <property type="match status" value="1"/>
</dbReference>
<dbReference type="PANTHER" id="PTHR43537:SF5">
    <property type="entry name" value="UXU OPERON TRANSCRIPTIONAL REGULATOR"/>
    <property type="match status" value="1"/>
</dbReference>
<dbReference type="Pfam" id="PF00392">
    <property type="entry name" value="GntR"/>
    <property type="match status" value="1"/>
</dbReference>
<dbReference type="AlphaFoldDB" id="A0AAN1FJN3"/>
<feature type="compositionally biased region" description="Polar residues" evidence="4">
    <location>
        <begin position="218"/>
        <end position="231"/>
    </location>
</feature>
<evidence type="ECO:0000256" key="3">
    <source>
        <dbReference type="ARBA" id="ARBA00023163"/>
    </source>
</evidence>
<dbReference type="Gene3D" id="1.10.10.10">
    <property type="entry name" value="Winged helix-like DNA-binding domain superfamily/Winged helix DNA-binding domain"/>
    <property type="match status" value="1"/>
</dbReference>
<dbReference type="PROSITE" id="PS50949">
    <property type="entry name" value="HTH_GNTR"/>
    <property type="match status" value="1"/>
</dbReference>